<gene>
    <name evidence="5" type="ORF">INT45_001240</name>
</gene>
<dbReference type="Pfam" id="PF10342">
    <property type="entry name" value="Kre9_KNH"/>
    <property type="match status" value="1"/>
</dbReference>
<dbReference type="Proteomes" id="UP000646827">
    <property type="component" value="Unassembled WGS sequence"/>
</dbReference>
<feature type="non-terminal residue" evidence="5">
    <location>
        <position position="1"/>
    </location>
</feature>
<proteinExistence type="predicted"/>
<keyword evidence="1 3" id="KW-0732">Signal</keyword>
<sequence>MFSSFITFGLSLIALSHLTNASLAPSYPEPGTKWTVGKEYDITWEDDGLTPAMQNGWKNFKIDLMTGDNMDQKFLTNVASNLSAATGSTSFKYTVPNVSPYSSIYFFMFTNEDGENAWTTRFAIVGEDNKEEAPANQMQPTGEKIPWGVGKLAEKTTLIDNDTSSGPTSSDEERGQKIAAAPVKLGNDNEIATMDDEEEEESLSEEQVGNDKIKAAAIDLPKPNV</sequence>
<evidence type="ECO:0000313" key="5">
    <source>
        <dbReference type="EMBL" id="KAG2223492.1"/>
    </source>
</evidence>
<keyword evidence="6" id="KW-1185">Reference proteome</keyword>
<evidence type="ECO:0000259" key="4">
    <source>
        <dbReference type="Pfam" id="PF10342"/>
    </source>
</evidence>
<reference evidence="5 6" key="1">
    <citation type="submission" date="2020-12" db="EMBL/GenBank/DDBJ databases">
        <title>Metabolic potential, ecology and presence of endohyphal bacteria is reflected in genomic diversity of Mucoromycotina.</title>
        <authorList>
            <person name="Muszewska A."/>
            <person name="Okrasinska A."/>
            <person name="Steczkiewicz K."/>
            <person name="Drgas O."/>
            <person name="Orlowska M."/>
            <person name="Perlinska-Lenart U."/>
            <person name="Aleksandrzak-Piekarczyk T."/>
            <person name="Szatraj K."/>
            <person name="Zielenkiewicz U."/>
            <person name="Pilsyk S."/>
            <person name="Malc E."/>
            <person name="Mieczkowski P."/>
            <person name="Kruszewska J.S."/>
            <person name="Biernat P."/>
            <person name="Pawlowska J."/>
        </authorList>
    </citation>
    <scope>NUCLEOTIDE SEQUENCE [LARGE SCALE GENOMIC DNA]</scope>
    <source>
        <strain evidence="5 6">CBS 142.35</strain>
    </source>
</reference>
<feature type="region of interest" description="Disordered" evidence="2">
    <location>
        <begin position="157"/>
        <end position="225"/>
    </location>
</feature>
<feature type="compositionally biased region" description="Polar residues" evidence="2">
    <location>
        <begin position="158"/>
        <end position="169"/>
    </location>
</feature>
<feature type="domain" description="Yeast cell wall synthesis Kre9/Knh1-like N-terminal" evidence="4">
    <location>
        <begin position="28"/>
        <end position="124"/>
    </location>
</feature>
<dbReference type="EMBL" id="JAEPRB010000060">
    <property type="protein sequence ID" value="KAG2223492.1"/>
    <property type="molecule type" value="Genomic_DNA"/>
</dbReference>
<dbReference type="InterPro" id="IPR018466">
    <property type="entry name" value="Kre9/Knh1-like_N"/>
</dbReference>
<feature type="compositionally biased region" description="Acidic residues" evidence="2">
    <location>
        <begin position="193"/>
        <end position="204"/>
    </location>
</feature>
<dbReference type="OrthoDB" id="2432613at2759"/>
<dbReference type="PANTHER" id="PTHR40633:SF1">
    <property type="entry name" value="GPI ANCHORED SERINE-THREONINE RICH PROTEIN (AFU_ORTHOLOGUE AFUA_1G03630)"/>
    <property type="match status" value="1"/>
</dbReference>
<name>A0A8H7VLN6_9FUNG</name>
<dbReference type="AlphaFoldDB" id="A0A8H7VLN6"/>
<accession>A0A8H7VLN6</accession>
<dbReference type="InterPro" id="IPR052982">
    <property type="entry name" value="SRP1/TIP1-like"/>
</dbReference>
<feature type="signal peptide" evidence="3">
    <location>
        <begin position="1"/>
        <end position="21"/>
    </location>
</feature>
<evidence type="ECO:0000256" key="2">
    <source>
        <dbReference type="SAM" id="MobiDB-lite"/>
    </source>
</evidence>
<evidence type="ECO:0000256" key="1">
    <source>
        <dbReference type="ARBA" id="ARBA00022729"/>
    </source>
</evidence>
<organism evidence="5 6">
    <name type="scientific">Circinella minor</name>
    <dbReference type="NCBI Taxonomy" id="1195481"/>
    <lineage>
        <taxon>Eukaryota</taxon>
        <taxon>Fungi</taxon>
        <taxon>Fungi incertae sedis</taxon>
        <taxon>Mucoromycota</taxon>
        <taxon>Mucoromycotina</taxon>
        <taxon>Mucoromycetes</taxon>
        <taxon>Mucorales</taxon>
        <taxon>Lichtheimiaceae</taxon>
        <taxon>Circinella</taxon>
    </lineage>
</organism>
<evidence type="ECO:0000313" key="6">
    <source>
        <dbReference type="Proteomes" id="UP000646827"/>
    </source>
</evidence>
<comment type="caution">
    <text evidence="5">The sequence shown here is derived from an EMBL/GenBank/DDBJ whole genome shotgun (WGS) entry which is preliminary data.</text>
</comment>
<evidence type="ECO:0000256" key="3">
    <source>
        <dbReference type="SAM" id="SignalP"/>
    </source>
</evidence>
<feature type="chain" id="PRO_5034394174" description="Yeast cell wall synthesis Kre9/Knh1-like N-terminal domain-containing protein" evidence="3">
    <location>
        <begin position="22"/>
        <end position="225"/>
    </location>
</feature>
<protein>
    <recommendedName>
        <fullName evidence="4">Yeast cell wall synthesis Kre9/Knh1-like N-terminal domain-containing protein</fullName>
    </recommendedName>
</protein>
<dbReference type="PANTHER" id="PTHR40633">
    <property type="entry name" value="MATRIX PROTEIN, PUTATIVE (AFU_ORTHOLOGUE AFUA_8G05410)-RELATED"/>
    <property type="match status" value="1"/>
</dbReference>